<dbReference type="Proteomes" id="UP001596405">
    <property type="component" value="Unassembled WGS sequence"/>
</dbReference>
<dbReference type="PANTHER" id="PTHR13903">
    <property type="entry name" value="PIRIN-RELATED"/>
    <property type="match status" value="1"/>
</dbReference>
<comment type="caution">
    <text evidence="5">The sequence shown here is derived from an EMBL/GenBank/DDBJ whole genome shotgun (WGS) entry which is preliminary data.</text>
</comment>
<evidence type="ECO:0000256" key="2">
    <source>
        <dbReference type="RuleBase" id="RU003457"/>
    </source>
</evidence>
<feature type="domain" description="Pirin N-terminal" evidence="3">
    <location>
        <begin position="28"/>
        <end position="123"/>
    </location>
</feature>
<dbReference type="SUPFAM" id="SSF51182">
    <property type="entry name" value="RmlC-like cupins"/>
    <property type="match status" value="1"/>
</dbReference>
<dbReference type="PIRSF" id="PIRSF006232">
    <property type="entry name" value="Pirin"/>
    <property type="match status" value="1"/>
</dbReference>
<dbReference type="EMBL" id="JBHSYQ010000004">
    <property type="protein sequence ID" value="MFC6998000.1"/>
    <property type="molecule type" value="Genomic_DNA"/>
</dbReference>
<name>A0ABW2DK30_9BACT</name>
<protein>
    <submittedName>
        <fullName evidence="5">Pirin family protein</fullName>
    </submittedName>
</protein>
<dbReference type="InterPro" id="IPR012093">
    <property type="entry name" value="Pirin"/>
</dbReference>
<evidence type="ECO:0000259" key="3">
    <source>
        <dbReference type="Pfam" id="PF02678"/>
    </source>
</evidence>
<evidence type="ECO:0000313" key="6">
    <source>
        <dbReference type="Proteomes" id="UP001596405"/>
    </source>
</evidence>
<sequence length="297" mass="33225">MSNIQHIIEERPSNIGNFLVGRLLPFRGKRMVGPFAFIDHMGPACLSDHENLDVGPHPHIGLSTLTYLLEGSMMHRDSLGTELEIQPGAVNWMTAGHGIVHSERTPDYLRNSEKMLHGLQIWVALPLHLEDMEPAFSHTPAEELPTWQEDGLTFKLIAGQALGHSSPVPVYSPLYFLEIKSTHRQTVNIGAGLYGESGLYILEGGIVGEGHVFEPKQMLVTQDSTLCSFEMLENSTVYLFGGEPFPEERFIYWNFVASTREKIEDAKERWLAQTFPPVPGETDFVPLPPQPVALKEK</sequence>
<dbReference type="InterPro" id="IPR014710">
    <property type="entry name" value="RmlC-like_jellyroll"/>
</dbReference>
<keyword evidence="6" id="KW-1185">Reference proteome</keyword>
<evidence type="ECO:0000259" key="4">
    <source>
        <dbReference type="Pfam" id="PF05726"/>
    </source>
</evidence>
<dbReference type="Gene3D" id="2.60.120.10">
    <property type="entry name" value="Jelly Rolls"/>
    <property type="match status" value="2"/>
</dbReference>
<evidence type="ECO:0000256" key="1">
    <source>
        <dbReference type="ARBA" id="ARBA00008416"/>
    </source>
</evidence>
<dbReference type="InterPro" id="IPR008778">
    <property type="entry name" value="Pirin_C_dom"/>
</dbReference>
<reference evidence="6" key="1">
    <citation type="journal article" date="2019" name="Int. J. Syst. Evol. Microbiol.">
        <title>The Global Catalogue of Microorganisms (GCM) 10K type strain sequencing project: providing services to taxonomists for standard genome sequencing and annotation.</title>
        <authorList>
            <consortium name="The Broad Institute Genomics Platform"/>
            <consortium name="The Broad Institute Genome Sequencing Center for Infectious Disease"/>
            <person name="Wu L."/>
            <person name="Ma J."/>
        </authorList>
    </citation>
    <scope>NUCLEOTIDE SEQUENCE [LARGE SCALE GENOMIC DNA]</scope>
    <source>
        <strain evidence="6">CGMCC 4.7393</strain>
    </source>
</reference>
<feature type="domain" description="Pirin C-terminal" evidence="4">
    <location>
        <begin position="193"/>
        <end position="275"/>
    </location>
</feature>
<gene>
    <name evidence="5" type="ORF">ACFQHR_10210</name>
</gene>
<dbReference type="InterPro" id="IPR011051">
    <property type="entry name" value="RmlC_Cupin_sf"/>
</dbReference>
<dbReference type="Pfam" id="PF05726">
    <property type="entry name" value="Pirin_C"/>
    <property type="match status" value="1"/>
</dbReference>
<dbReference type="Pfam" id="PF02678">
    <property type="entry name" value="Pirin"/>
    <property type="match status" value="1"/>
</dbReference>
<dbReference type="RefSeq" id="WP_066621812.1">
    <property type="nucleotide sequence ID" value="NZ_JBHSYQ010000004.1"/>
</dbReference>
<accession>A0ABW2DK30</accession>
<organism evidence="5 6">
    <name type="scientific">Rufibacter roseus</name>
    <dbReference type="NCBI Taxonomy" id="1567108"/>
    <lineage>
        <taxon>Bacteria</taxon>
        <taxon>Pseudomonadati</taxon>
        <taxon>Bacteroidota</taxon>
        <taxon>Cytophagia</taxon>
        <taxon>Cytophagales</taxon>
        <taxon>Hymenobacteraceae</taxon>
        <taxon>Rufibacter</taxon>
    </lineage>
</organism>
<dbReference type="PANTHER" id="PTHR13903:SF8">
    <property type="entry name" value="PIRIN"/>
    <property type="match status" value="1"/>
</dbReference>
<dbReference type="CDD" id="cd02909">
    <property type="entry name" value="cupin_pirin_N"/>
    <property type="match status" value="1"/>
</dbReference>
<evidence type="ECO:0000313" key="5">
    <source>
        <dbReference type="EMBL" id="MFC6998000.1"/>
    </source>
</evidence>
<dbReference type="InterPro" id="IPR003829">
    <property type="entry name" value="Pirin_N_dom"/>
</dbReference>
<comment type="similarity">
    <text evidence="1 2">Belongs to the pirin family.</text>
</comment>
<proteinExistence type="inferred from homology"/>